<dbReference type="InterPro" id="IPR011990">
    <property type="entry name" value="TPR-like_helical_dom_sf"/>
</dbReference>
<dbReference type="AlphaFoldDB" id="A1ZFU1"/>
<evidence type="ECO:0000256" key="2">
    <source>
        <dbReference type="ARBA" id="ARBA00022777"/>
    </source>
</evidence>
<reference evidence="8 9" key="1">
    <citation type="submission" date="2007-01" db="EMBL/GenBank/DDBJ databases">
        <authorList>
            <person name="Haygood M."/>
            <person name="Podell S."/>
            <person name="Anderson C."/>
            <person name="Hopkinson B."/>
            <person name="Roe K."/>
            <person name="Barbeau K."/>
            <person name="Gaasterland T."/>
            <person name="Ferriera S."/>
            <person name="Johnson J."/>
            <person name="Kravitz S."/>
            <person name="Beeson K."/>
            <person name="Sutton G."/>
            <person name="Rogers Y.-H."/>
            <person name="Friedman R."/>
            <person name="Frazier M."/>
            <person name="Venter J.C."/>
        </authorList>
    </citation>
    <scope>NUCLEOTIDE SEQUENCE [LARGE SCALE GENOMIC DNA]</scope>
    <source>
        <strain evidence="8 9">ATCC 23134</strain>
    </source>
</reference>
<keyword evidence="1" id="KW-0808">Transferase</keyword>
<dbReference type="CDD" id="cd16917">
    <property type="entry name" value="HATPase_UhpB-NarQ-NarX-like"/>
    <property type="match status" value="1"/>
</dbReference>
<proteinExistence type="predicted"/>
<accession>A1ZFU1</accession>
<keyword evidence="3" id="KW-0902">Two-component regulatory system</keyword>
<dbReference type="InterPro" id="IPR019734">
    <property type="entry name" value="TPR_rpt"/>
</dbReference>
<dbReference type="PANTHER" id="PTHR24421">
    <property type="entry name" value="NITRATE/NITRITE SENSOR PROTEIN NARX-RELATED"/>
    <property type="match status" value="1"/>
</dbReference>
<keyword evidence="2" id="KW-0418">Kinase</keyword>
<evidence type="ECO:0000256" key="5">
    <source>
        <dbReference type="SAM" id="Coils"/>
    </source>
</evidence>
<keyword evidence="6" id="KW-0812">Transmembrane</keyword>
<keyword evidence="5" id="KW-0175">Coiled coil</keyword>
<keyword evidence="4" id="KW-0802">TPR repeat</keyword>
<feature type="repeat" description="TPR" evidence="4">
    <location>
        <begin position="289"/>
        <end position="322"/>
    </location>
</feature>
<protein>
    <submittedName>
        <fullName evidence="8">Tetratricopeptide repeat domain protein</fullName>
    </submittedName>
</protein>
<feature type="coiled-coil region" evidence="5">
    <location>
        <begin position="408"/>
        <end position="478"/>
    </location>
</feature>
<dbReference type="eggNOG" id="COG4585">
    <property type="taxonomic scope" value="Bacteria"/>
</dbReference>
<dbReference type="GO" id="GO:0046983">
    <property type="term" value="F:protein dimerization activity"/>
    <property type="evidence" value="ECO:0007669"/>
    <property type="project" value="InterPro"/>
</dbReference>
<feature type="domain" description="Histidine kinase" evidence="7">
    <location>
        <begin position="655"/>
        <end position="749"/>
    </location>
</feature>
<sequence>MHKTRKTVKQTISFLQKKNEFEVFKIFCSPFKLNPYTTMTQLFYTWALHLLLASACLAQTKTQLKTIDSLKARVVQANLPDTAKVDDLNELAWLHRNFDNKAALGYATQAKVLAQQVEYKSGLATAYNRLGVMHKNKGEYEPALKYYSEALDIESALQHNYGVARSYNQIGLAWLQQKEYKKALKYFQRSLQFLKKSKKAEKSNLAIRKVNMAICYKNIGNTPSAIQLYLQAIDIYKQNTKKRRLNRLAKCYLGLGGLYQKTNHFKTARTYTLKAVGIFEKRRNKRLLIKTYNQLGVLHYKVGDYERALRYYYQNLHLREKLGSTQNIQGVYNNMGLTYLQLASVDSAQYFIKKSLTLSLEKNDLQTLAQAYNNQGLALTKVKKYINATEYFTKALQFSEKVGDKANRQDALENLSNAYAKMEQYDNAFQYFDQYKNARDSLETNFRKAMDYKDNYEKEKHKRELLEKDQKIKSAELAHLKEYSFRQTLANYFLGVGLLLLLIIVFAIVKNYQERRKVHRKQQKIDKLLNDQEFIALSKMLEGQEKERERVAQDLHDRLGGMLSVVKMQFTALSQSVDWVQPEHEQRYDKAMNLLDETCNSVRKVSHDISAKALQKFGLIPALNDLKSNIEDTQALTIEVIDTGFEKQRLPAKYEVQVYRIVQELLGNVLKHADAQEVEIQLYWKHKEANLHISVEDDGRGFDVVEAQTKRGIGLAGLESRVKLLSGTHSIDSSLGKGTAVMLDIPVSFETNEIEETKQPKK</sequence>
<dbReference type="SUPFAM" id="SSF48452">
    <property type="entry name" value="TPR-like"/>
    <property type="match status" value="3"/>
</dbReference>
<dbReference type="SMART" id="SM00387">
    <property type="entry name" value="HATPase_c"/>
    <property type="match status" value="1"/>
</dbReference>
<dbReference type="Pfam" id="PF13374">
    <property type="entry name" value="TPR_10"/>
    <property type="match status" value="1"/>
</dbReference>
<dbReference type="InterPro" id="IPR003594">
    <property type="entry name" value="HATPase_dom"/>
</dbReference>
<dbReference type="Proteomes" id="UP000004095">
    <property type="component" value="Unassembled WGS sequence"/>
</dbReference>
<dbReference type="Pfam" id="PF07730">
    <property type="entry name" value="HisKA_3"/>
    <property type="match status" value="1"/>
</dbReference>
<keyword evidence="6" id="KW-1133">Transmembrane helix</keyword>
<keyword evidence="6" id="KW-0472">Membrane</keyword>
<dbReference type="Gene3D" id="1.20.5.1930">
    <property type="match status" value="1"/>
</dbReference>
<dbReference type="eggNOG" id="COG0457">
    <property type="taxonomic scope" value="Bacteria"/>
</dbReference>
<feature type="transmembrane region" description="Helical" evidence="6">
    <location>
        <begin position="489"/>
        <end position="509"/>
    </location>
</feature>
<evidence type="ECO:0000256" key="6">
    <source>
        <dbReference type="SAM" id="Phobius"/>
    </source>
</evidence>
<dbReference type="InterPro" id="IPR005467">
    <property type="entry name" value="His_kinase_dom"/>
</dbReference>
<keyword evidence="9" id="KW-1185">Reference proteome</keyword>
<evidence type="ECO:0000259" key="7">
    <source>
        <dbReference type="PROSITE" id="PS50109"/>
    </source>
</evidence>
<dbReference type="PROSITE" id="PS50293">
    <property type="entry name" value="TPR_REGION"/>
    <property type="match status" value="2"/>
</dbReference>
<evidence type="ECO:0000256" key="4">
    <source>
        <dbReference type="PROSITE-ProRule" id="PRU00339"/>
    </source>
</evidence>
<dbReference type="SMART" id="SM00028">
    <property type="entry name" value="TPR"/>
    <property type="match status" value="7"/>
</dbReference>
<dbReference type="PROSITE" id="PS50005">
    <property type="entry name" value="TPR"/>
    <property type="match status" value="4"/>
</dbReference>
<comment type="caution">
    <text evidence="8">The sequence shown here is derived from an EMBL/GenBank/DDBJ whole genome shotgun (WGS) entry which is preliminary data.</text>
</comment>
<dbReference type="GO" id="GO:0000155">
    <property type="term" value="F:phosphorelay sensor kinase activity"/>
    <property type="evidence" value="ECO:0007669"/>
    <property type="project" value="InterPro"/>
</dbReference>
<dbReference type="Gene3D" id="3.30.565.10">
    <property type="entry name" value="Histidine kinase-like ATPase, C-terminal domain"/>
    <property type="match status" value="1"/>
</dbReference>
<dbReference type="SUPFAM" id="SSF55874">
    <property type="entry name" value="ATPase domain of HSP90 chaperone/DNA topoisomerase II/histidine kinase"/>
    <property type="match status" value="1"/>
</dbReference>
<name>A1ZFU1_MICM2</name>
<organism evidence="8 9">
    <name type="scientific">Microscilla marina ATCC 23134</name>
    <dbReference type="NCBI Taxonomy" id="313606"/>
    <lineage>
        <taxon>Bacteria</taxon>
        <taxon>Pseudomonadati</taxon>
        <taxon>Bacteroidota</taxon>
        <taxon>Cytophagia</taxon>
        <taxon>Cytophagales</taxon>
        <taxon>Microscillaceae</taxon>
        <taxon>Microscilla</taxon>
    </lineage>
</organism>
<dbReference type="Pfam" id="PF13176">
    <property type="entry name" value="TPR_7"/>
    <property type="match status" value="1"/>
</dbReference>
<dbReference type="InterPro" id="IPR011712">
    <property type="entry name" value="Sig_transdc_His_kin_sub3_dim/P"/>
</dbReference>
<evidence type="ECO:0000256" key="1">
    <source>
        <dbReference type="ARBA" id="ARBA00022679"/>
    </source>
</evidence>
<feature type="repeat" description="TPR" evidence="4">
    <location>
        <begin position="124"/>
        <end position="157"/>
    </location>
</feature>
<dbReference type="Pfam" id="PF02518">
    <property type="entry name" value="HATPase_c"/>
    <property type="match status" value="1"/>
</dbReference>
<dbReference type="PANTHER" id="PTHR24421:SF55">
    <property type="entry name" value="SENSOR HISTIDINE KINASE YDFH"/>
    <property type="match status" value="1"/>
</dbReference>
<dbReference type="EMBL" id="AAWS01000005">
    <property type="protein sequence ID" value="EAY30865.1"/>
    <property type="molecule type" value="Genomic_DNA"/>
</dbReference>
<dbReference type="Pfam" id="PF13424">
    <property type="entry name" value="TPR_12"/>
    <property type="match status" value="2"/>
</dbReference>
<dbReference type="InterPro" id="IPR036890">
    <property type="entry name" value="HATPase_C_sf"/>
</dbReference>
<dbReference type="PROSITE" id="PS50109">
    <property type="entry name" value="HIS_KIN"/>
    <property type="match status" value="1"/>
</dbReference>
<dbReference type="GO" id="GO:0016020">
    <property type="term" value="C:membrane"/>
    <property type="evidence" value="ECO:0007669"/>
    <property type="project" value="InterPro"/>
</dbReference>
<dbReference type="InterPro" id="IPR050482">
    <property type="entry name" value="Sensor_HK_TwoCompSys"/>
</dbReference>
<evidence type="ECO:0000313" key="8">
    <source>
        <dbReference type="EMBL" id="EAY30865.1"/>
    </source>
</evidence>
<feature type="repeat" description="TPR" evidence="4">
    <location>
        <begin position="164"/>
        <end position="197"/>
    </location>
</feature>
<dbReference type="Gene3D" id="1.25.40.10">
    <property type="entry name" value="Tetratricopeptide repeat domain"/>
    <property type="match status" value="2"/>
</dbReference>
<evidence type="ECO:0000313" key="9">
    <source>
        <dbReference type="Proteomes" id="UP000004095"/>
    </source>
</evidence>
<evidence type="ECO:0000256" key="3">
    <source>
        <dbReference type="ARBA" id="ARBA00023012"/>
    </source>
</evidence>
<gene>
    <name evidence="8" type="ORF">M23134_01189</name>
</gene>
<feature type="repeat" description="TPR" evidence="4">
    <location>
        <begin position="369"/>
        <end position="402"/>
    </location>
</feature>